<name>A0ACB5UDU5_CANBO</name>
<sequence>MAEDFPIPNTDTPMNNLVNSGDEQNIIANGTSSGSNETNENHNDDNDNDDDDEDDDEDDVDSITEALDQIGRLTIPDTSFLKHVNLFLQRDKI</sequence>
<dbReference type="Proteomes" id="UP001165101">
    <property type="component" value="Unassembled WGS sequence"/>
</dbReference>
<gene>
    <name evidence="1" type="ORF">Cboi01_000679600</name>
</gene>
<evidence type="ECO:0000313" key="1">
    <source>
        <dbReference type="EMBL" id="GMF09039.1"/>
    </source>
</evidence>
<reference evidence="1" key="1">
    <citation type="submission" date="2023-04" db="EMBL/GenBank/DDBJ databases">
        <title>Candida boidinii NBRC 1967.</title>
        <authorList>
            <person name="Ichikawa N."/>
            <person name="Sato H."/>
            <person name="Tonouchi N."/>
        </authorList>
    </citation>
    <scope>NUCLEOTIDE SEQUENCE</scope>
    <source>
        <strain evidence="1">NBRC 1967</strain>
    </source>
</reference>
<accession>A0ACB5UDU5</accession>
<keyword evidence="2" id="KW-1185">Reference proteome</keyword>
<dbReference type="EMBL" id="BSXV01011611">
    <property type="protein sequence ID" value="GMF09039.1"/>
    <property type="molecule type" value="Genomic_DNA"/>
</dbReference>
<comment type="caution">
    <text evidence="1">The sequence shown here is derived from an EMBL/GenBank/DDBJ whole genome shotgun (WGS) entry which is preliminary data.</text>
</comment>
<organism evidence="1 2">
    <name type="scientific">Candida boidinii</name>
    <name type="common">Yeast</name>
    <dbReference type="NCBI Taxonomy" id="5477"/>
    <lineage>
        <taxon>Eukaryota</taxon>
        <taxon>Fungi</taxon>
        <taxon>Dikarya</taxon>
        <taxon>Ascomycota</taxon>
        <taxon>Saccharomycotina</taxon>
        <taxon>Pichiomycetes</taxon>
        <taxon>Pichiales</taxon>
        <taxon>Pichiaceae</taxon>
        <taxon>Ogataea</taxon>
        <taxon>Ogataea/Candida clade</taxon>
    </lineage>
</organism>
<protein>
    <submittedName>
        <fullName evidence="1">Unnamed protein product</fullName>
    </submittedName>
</protein>
<evidence type="ECO:0000313" key="2">
    <source>
        <dbReference type="Proteomes" id="UP001165101"/>
    </source>
</evidence>
<proteinExistence type="predicted"/>